<dbReference type="InterPro" id="IPR036047">
    <property type="entry name" value="F-box-like_dom_sf"/>
</dbReference>
<sequence>MEIAGSSVPVGMRRDDMCKVMAKSTGFHRWGDLPVDIKLYILKYLAFPTLRRLMFLNKECYNLIRKIKPKVELRLEDAAYSASKNQRKRKPAKNHDSVELHIYWDNPGASPKSEHDYPLIFVKENEEQCCVQRLITKKGKFRKRPGTRYSSNTITAATKVLFWLSKVLDIQATTVSVPSPNADLQAVLAEQSSSQKIAKQYFAMITEDKPSITIEFLRFLKPGCGVSIEQRKKATELFDGSELFNHEIIRCARSIQIFSDKDLMMTDHQLVRLAAEEISINASNITPEAINKLILEWLEGKRKISIIMLDTLQTLDSGIILQNVDPNAIMLWEDYVKLPSFQGKLNFEDAPTPVVRGPQGFLVVRTEKNSCMLVSDSFSAS</sequence>
<comment type="caution">
    <text evidence="2">The sequence shown here is derived from an EMBL/GenBank/DDBJ whole genome shotgun (WGS) entry which is preliminary data.</text>
</comment>
<proteinExistence type="predicted"/>
<evidence type="ECO:0000259" key="1">
    <source>
        <dbReference type="Pfam" id="PF00646"/>
    </source>
</evidence>
<gene>
    <name evidence="2" type="ORF">CYNAS_LOCUS15850</name>
</gene>
<accession>A0AA36H520</accession>
<dbReference type="Pfam" id="PF00646">
    <property type="entry name" value="F-box"/>
    <property type="match status" value="1"/>
</dbReference>
<evidence type="ECO:0000313" key="3">
    <source>
        <dbReference type="Proteomes" id="UP001176961"/>
    </source>
</evidence>
<dbReference type="EMBL" id="CATQJL010000305">
    <property type="protein sequence ID" value="CAJ0603867.1"/>
    <property type="molecule type" value="Genomic_DNA"/>
</dbReference>
<dbReference type="InterPro" id="IPR001810">
    <property type="entry name" value="F-box_dom"/>
</dbReference>
<reference evidence="2" key="1">
    <citation type="submission" date="2023-07" db="EMBL/GenBank/DDBJ databases">
        <authorList>
            <consortium name="CYATHOMIX"/>
        </authorList>
    </citation>
    <scope>NUCLEOTIDE SEQUENCE</scope>
    <source>
        <strain evidence="2">N/A</strain>
    </source>
</reference>
<name>A0AA36H520_CYLNA</name>
<dbReference type="AlphaFoldDB" id="A0AA36H520"/>
<dbReference type="Proteomes" id="UP001176961">
    <property type="component" value="Unassembled WGS sequence"/>
</dbReference>
<feature type="domain" description="F-box" evidence="1">
    <location>
        <begin position="30"/>
        <end position="70"/>
    </location>
</feature>
<dbReference type="CDD" id="cd09917">
    <property type="entry name" value="F-box_SF"/>
    <property type="match status" value="1"/>
</dbReference>
<evidence type="ECO:0000313" key="2">
    <source>
        <dbReference type="EMBL" id="CAJ0603867.1"/>
    </source>
</evidence>
<keyword evidence="3" id="KW-1185">Reference proteome</keyword>
<organism evidence="2 3">
    <name type="scientific">Cylicocyclus nassatus</name>
    <name type="common">Nematode worm</name>
    <dbReference type="NCBI Taxonomy" id="53992"/>
    <lineage>
        <taxon>Eukaryota</taxon>
        <taxon>Metazoa</taxon>
        <taxon>Ecdysozoa</taxon>
        <taxon>Nematoda</taxon>
        <taxon>Chromadorea</taxon>
        <taxon>Rhabditida</taxon>
        <taxon>Rhabditina</taxon>
        <taxon>Rhabditomorpha</taxon>
        <taxon>Strongyloidea</taxon>
        <taxon>Strongylidae</taxon>
        <taxon>Cylicocyclus</taxon>
    </lineage>
</organism>
<protein>
    <recommendedName>
        <fullName evidence="1">F-box domain-containing protein</fullName>
    </recommendedName>
</protein>
<dbReference type="SUPFAM" id="SSF81383">
    <property type="entry name" value="F-box domain"/>
    <property type="match status" value="1"/>
</dbReference>